<evidence type="ECO:0000313" key="1">
    <source>
        <dbReference type="EMBL" id="WTT17405.1"/>
    </source>
</evidence>
<organism evidence="1">
    <name type="scientific">Streptomyces sp. NBC_00093</name>
    <dbReference type="NCBI Taxonomy" id="2975649"/>
    <lineage>
        <taxon>Bacteria</taxon>
        <taxon>Bacillati</taxon>
        <taxon>Actinomycetota</taxon>
        <taxon>Actinomycetes</taxon>
        <taxon>Kitasatosporales</taxon>
        <taxon>Streptomycetaceae</taxon>
        <taxon>Streptomyces</taxon>
    </lineage>
</organism>
<dbReference type="EMBL" id="CP108222">
    <property type="protein sequence ID" value="WTT17405.1"/>
    <property type="molecule type" value="Genomic_DNA"/>
</dbReference>
<accession>A0AAU2A1H9</accession>
<protein>
    <recommendedName>
        <fullName evidence="2">Leucine-binding protein domain-containing protein</fullName>
    </recommendedName>
</protein>
<evidence type="ECO:0008006" key="2">
    <source>
        <dbReference type="Google" id="ProtNLM"/>
    </source>
</evidence>
<reference evidence="1" key="1">
    <citation type="submission" date="2022-10" db="EMBL/GenBank/DDBJ databases">
        <title>The complete genomes of actinobacterial strains from the NBC collection.</title>
        <authorList>
            <person name="Joergensen T.S."/>
            <person name="Alvarez Arevalo M."/>
            <person name="Sterndorff E.B."/>
            <person name="Faurdal D."/>
            <person name="Vuksanovic O."/>
            <person name="Mourched A.-S."/>
            <person name="Charusanti P."/>
            <person name="Shaw S."/>
            <person name="Blin K."/>
            <person name="Weber T."/>
        </authorList>
    </citation>
    <scope>NUCLEOTIDE SEQUENCE</scope>
    <source>
        <strain evidence="1">NBC_00093</strain>
    </source>
</reference>
<sequence>MARTGSRGTGSRGVGRWLREGVWAIPLRRYLALLVTAALVTGLGFTVRKLTEDDRSCAPGVVRPAGSDECVGVSTTGFSFGRKQLADTITAIDRENDSLTDGKDDKGFVTVALFEPFTATDADNLGDVLHELQGAYLAQWKVNHDANGEGPPIRLVLANPGRTGAHWEHTVDQLEKMTTTSDRLRAVTGIGLSTEENARAVKELTSRGIPVVGTSITADSLANGQQDNPEGMMPFPGLARVAPTNTDEALALASFAKVAADKAVLVYDDPGDPYTLTLQASFEKLLKGSRYQPWPFTPLADRTKEGTTANDFRQIRELVCDTAPAVDTILFAGRHTQLRQFINALGERGCQQREFTILTGDDASYLTGDAKLDPEALKHGISVRYSALAHPDAWIKSPPKTGGSAADAQDLADLLTAAQANRTAKTDSPLPIGEVDLEDGQLIVAYDAMRLTVEGIREATPRGQSAPTLADVGDEWTLIKGSSGRVNGASGWICLDNYGNPYDKAVPIVELTPDRHARFVEIAWPTGKPPEKDCLPPS</sequence>
<gene>
    <name evidence="1" type="ORF">OHA22_18600</name>
</gene>
<name>A0AAU2A1H9_9ACTN</name>
<dbReference type="SUPFAM" id="SSF53822">
    <property type="entry name" value="Periplasmic binding protein-like I"/>
    <property type="match status" value="1"/>
</dbReference>
<dbReference type="AlphaFoldDB" id="A0AAU2A1H9"/>
<dbReference type="InterPro" id="IPR028082">
    <property type="entry name" value="Peripla_BP_I"/>
</dbReference>
<proteinExistence type="predicted"/>
<dbReference type="Gene3D" id="3.40.50.2300">
    <property type="match status" value="2"/>
</dbReference>